<dbReference type="Proteomes" id="UP000692816">
    <property type="component" value="Chromosome"/>
</dbReference>
<accession>A0ACD3VMR9</accession>
<evidence type="ECO:0000313" key="1">
    <source>
        <dbReference type="EMBL" id="UGY07257.1"/>
    </source>
</evidence>
<organism evidence="1 2">
    <name type="scientific">Bradyrhizobium quebecense</name>
    <dbReference type="NCBI Taxonomy" id="2748629"/>
    <lineage>
        <taxon>Bacteria</taxon>
        <taxon>Pseudomonadati</taxon>
        <taxon>Pseudomonadota</taxon>
        <taxon>Alphaproteobacteria</taxon>
        <taxon>Hyphomicrobiales</taxon>
        <taxon>Nitrobacteraceae</taxon>
        <taxon>Bradyrhizobium</taxon>
    </lineage>
</organism>
<keyword evidence="2" id="KW-1185">Reference proteome</keyword>
<protein>
    <submittedName>
        <fullName evidence="1">DUF2029 domain-containing protein</fullName>
    </submittedName>
</protein>
<reference evidence="1 2" key="1">
    <citation type="journal article" date="2021" name="Int. J. Syst. Evol. Microbiol.">
        <title>Bradyrhizobium septentrionale sp. nov. (sv. septentrionale) and Bradyrhizobium quebecense sp. nov. (sv. septentrionale) associated with legumes native to Canada possess rearranged symbiosis genes and numerous insertion sequences.</title>
        <authorList>
            <person name="Bromfield E.S.P."/>
            <person name="Cloutier S."/>
        </authorList>
    </citation>
    <scope>NUCLEOTIDE SEQUENCE [LARGE SCALE GENOMIC DNA]</scope>
    <source>
        <strain evidence="1 2">12S5</strain>
    </source>
</reference>
<evidence type="ECO:0000313" key="2">
    <source>
        <dbReference type="Proteomes" id="UP000692816"/>
    </source>
</evidence>
<proteinExistence type="predicted"/>
<name>A0ACD3VMR9_9BRAD</name>
<gene>
    <name evidence="1" type="ORF">J4P68_0032520</name>
</gene>
<sequence length="492" mass="54934">MSSSDWNEHLLRYPSLKAPFHLLFLVCCIGLTADVLVPEIWGHGKTKDYPLWFWAGQQVLHGHSLYPADASGYFEFIYPPLPAVLLAIPAFFGKIPLYLCLSLLNAAAWWMVAQFSHAMAGSGREPGPWLEALPGCLMVTFVIDIFDLGQPNLILLAMMLYGFWLLRSGRSWLAGGMFALAAAIKVFPIAVLPYLVWRRRWGAIAGMTAFLAFFLFILPVPFRGFQHNAAELKTWYHGMVGASSAEGFGQRAEQNWSSVNQSIIAVSHRLLRPLNYNQDDPSKPPRYMNLVDLDFATANWVIVAVSILIGLGYIWVMPPAWLRTEKSDAEEIGILFCLMTVASPLAREYYFVWLFFPITVLMHRAVYHPRPKVRTGTWVVVAVVCALLGLSLPWYPIALRAYGNNLAATFVLIAGLVWHIRKSSGKESGEALPPAAGALQLGAMSNQWDISDVQRQAAARPRPHRRRFRQQSRAAVHAAADQIDLGRSGLCQ</sequence>
<dbReference type="EMBL" id="CP088282">
    <property type="protein sequence ID" value="UGY07257.1"/>
    <property type="molecule type" value="Genomic_DNA"/>
</dbReference>